<accession>A0ABR6XS40</accession>
<dbReference type="InterPro" id="IPR052366">
    <property type="entry name" value="GTP_Pyrophosphokinase"/>
</dbReference>
<dbReference type="CDD" id="cd05399">
    <property type="entry name" value="NT_Rel-Spo_like"/>
    <property type="match status" value="1"/>
</dbReference>
<evidence type="ECO:0000259" key="1">
    <source>
        <dbReference type="SMART" id="SM00954"/>
    </source>
</evidence>
<keyword evidence="3" id="KW-1185">Reference proteome</keyword>
<dbReference type="EMBL" id="JACOFU010000005">
    <property type="protein sequence ID" value="MBC3832309.1"/>
    <property type="molecule type" value="Genomic_DNA"/>
</dbReference>
<dbReference type="InterPro" id="IPR043519">
    <property type="entry name" value="NT_sf"/>
</dbReference>
<dbReference type="PANTHER" id="PTHR47837:SF1">
    <property type="entry name" value="GTP PYROPHOSPHOKINASE YJBM"/>
    <property type="match status" value="1"/>
</dbReference>
<evidence type="ECO:0000313" key="3">
    <source>
        <dbReference type="Proteomes" id="UP000643610"/>
    </source>
</evidence>
<sequence>MASSAYENQKCILKFSKGQIEKAGRSIRHGCTGDDRKDAILKIQNYRETHLYPLMLIKNHLVQATKKVTKQGLVARRLKMLSTIIDKLERPTLDGKKSNAIEVTRMQDIGGCRAIVPNLKQLNELHERLKNSHSVHQIIKTSDYLTPKDSGYGGIHLVYSCFAGTESDNEWKKTKIEVQLRTELQHAWATSLEIIDTLEGIKLKTSLDGHDDWRRFFKISGLLVAHTEKSCLIHEDQLPILILELRELESKLDVRDRLSRFNIAIQFTTDKKQLPKKILAHQGMFLVKILKGSEKNPQQPGKVKIEVTISTFGLSEMDQALEALAVSEADEQVLITVLVSADGVRNLKKAYPNYFGSTRKFQNFISTYVEAHKK</sequence>
<protein>
    <submittedName>
        <fullName evidence="2">RelA/SpoT domain-containing protein</fullName>
    </submittedName>
</protein>
<dbReference type="Gene3D" id="3.30.460.10">
    <property type="entry name" value="Beta Polymerase, domain 2"/>
    <property type="match status" value="1"/>
</dbReference>
<name>A0ABR6XS40_9BURK</name>
<comment type="caution">
    <text evidence="2">The sequence shown here is derived from an EMBL/GenBank/DDBJ whole genome shotgun (WGS) entry which is preliminary data.</text>
</comment>
<dbReference type="SMART" id="SM00954">
    <property type="entry name" value="RelA_SpoT"/>
    <property type="match status" value="1"/>
</dbReference>
<dbReference type="SUPFAM" id="SSF81301">
    <property type="entry name" value="Nucleotidyltransferase"/>
    <property type="match status" value="1"/>
</dbReference>
<feature type="domain" description="RelA/SpoT" evidence="1">
    <location>
        <begin position="76"/>
        <end position="203"/>
    </location>
</feature>
<dbReference type="PANTHER" id="PTHR47837">
    <property type="entry name" value="GTP PYROPHOSPHOKINASE YJBM"/>
    <property type="match status" value="1"/>
</dbReference>
<dbReference type="Proteomes" id="UP000643610">
    <property type="component" value="Unassembled WGS sequence"/>
</dbReference>
<reference evidence="2 3" key="1">
    <citation type="submission" date="2020-08" db="EMBL/GenBank/DDBJ databases">
        <title>Novel species isolated from subtropical streams in China.</title>
        <authorList>
            <person name="Lu H."/>
        </authorList>
    </citation>
    <scope>NUCLEOTIDE SEQUENCE [LARGE SCALE GENOMIC DNA]</scope>
    <source>
        <strain evidence="2 3">KCTC 52442</strain>
    </source>
</reference>
<dbReference type="InterPro" id="IPR007685">
    <property type="entry name" value="RelA_SpoT"/>
</dbReference>
<gene>
    <name evidence="2" type="ORF">H8K33_12365</name>
</gene>
<organism evidence="2 3">
    <name type="scientific">Undibacterium amnicola</name>
    <dbReference type="NCBI Taxonomy" id="1834038"/>
    <lineage>
        <taxon>Bacteria</taxon>
        <taxon>Pseudomonadati</taxon>
        <taxon>Pseudomonadota</taxon>
        <taxon>Betaproteobacteria</taxon>
        <taxon>Burkholderiales</taxon>
        <taxon>Oxalobacteraceae</taxon>
        <taxon>Undibacterium</taxon>
    </lineage>
</organism>
<evidence type="ECO:0000313" key="2">
    <source>
        <dbReference type="EMBL" id="MBC3832309.1"/>
    </source>
</evidence>
<proteinExistence type="predicted"/>
<dbReference type="Pfam" id="PF04607">
    <property type="entry name" value="RelA_SpoT"/>
    <property type="match status" value="1"/>
</dbReference>